<evidence type="ECO:0000313" key="1">
    <source>
        <dbReference type="EMBL" id="SDJ72350.1"/>
    </source>
</evidence>
<dbReference type="EMBL" id="FNFC01000008">
    <property type="protein sequence ID" value="SDJ72350.1"/>
    <property type="molecule type" value="Genomic_DNA"/>
</dbReference>
<keyword evidence="2" id="KW-1185">Reference proteome</keyword>
<dbReference type="RefSeq" id="WP_092702248.1">
    <property type="nucleotide sequence ID" value="NZ_FNFC01000008.1"/>
</dbReference>
<protein>
    <submittedName>
        <fullName evidence="1">Uncharacterized protein</fullName>
    </submittedName>
</protein>
<dbReference type="OrthoDB" id="224774at2157"/>
<dbReference type="Proteomes" id="UP000198856">
    <property type="component" value="Unassembled WGS sequence"/>
</dbReference>
<proteinExistence type="predicted"/>
<evidence type="ECO:0000313" key="2">
    <source>
        <dbReference type="Proteomes" id="UP000198856"/>
    </source>
</evidence>
<name>A0A1G8W4D7_9EURY</name>
<dbReference type="STRING" id="890420.SAMN05216226_10830"/>
<organism evidence="1 2">
    <name type="scientific">Halovenus aranensis</name>
    <dbReference type="NCBI Taxonomy" id="890420"/>
    <lineage>
        <taxon>Archaea</taxon>
        <taxon>Methanobacteriati</taxon>
        <taxon>Methanobacteriota</taxon>
        <taxon>Stenosarchaea group</taxon>
        <taxon>Halobacteria</taxon>
        <taxon>Halobacteriales</taxon>
        <taxon>Haloarculaceae</taxon>
        <taxon>Halovenus</taxon>
    </lineage>
</organism>
<accession>A0A1G8W4D7</accession>
<reference evidence="1 2" key="1">
    <citation type="submission" date="2016-10" db="EMBL/GenBank/DDBJ databases">
        <authorList>
            <person name="de Groot N.N."/>
        </authorList>
    </citation>
    <scope>NUCLEOTIDE SEQUENCE [LARGE SCALE GENOMIC DNA]</scope>
    <source>
        <strain evidence="1 2">IBRC-M10015</strain>
    </source>
</reference>
<gene>
    <name evidence="1" type="ORF">SAMN05216226_10830</name>
</gene>
<sequence>MAVDNCEASGELEQLDEYPDLCLDWAYDEGSSPTTLTLFDPRGSRLATAWITVDDDTGVSLEQAR</sequence>
<dbReference type="AlphaFoldDB" id="A0A1G8W4D7"/>